<proteinExistence type="predicted"/>
<accession>A0A975BRA6</accession>
<dbReference type="KEGG" id="dmm:dnm_062040"/>
<dbReference type="EMBL" id="CP061800">
    <property type="protein sequence ID" value="QTA90143.1"/>
    <property type="molecule type" value="Genomic_DNA"/>
</dbReference>
<sequence>MLIKSFFSAIFYTPEILWIIRYLSFDSLHFTVKQFAKLFYSPEKL</sequence>
<reference evidence="1" key="1">
    <citation type="journal article" date="2021" name="Microb. Physiol.">
        <title>Proteogenomic Insights into the Physiology of Marine, Sulfate-Reducing, Filamentous Desulfonema limicola and Desulfonema magnum.</title>
        <authorList>
            <person name="Schnaars V."/>
            <person name="Wohlbrand L."/>
            <person name="Scheve S."/>
            <person name="Hinrichs C."/>
            <person name="Reinhardt R."/>
            <person name="Rabus R."/>
        </authorList>
    </citation>
    <scope>NUCLEOTIDE SEQUENCE</scope>
    <source>
        <strain evidence="1">4be13</strain>
    </source>
</reference>
<dbReference type="AlphaFoldDB" id="A0A975BRA6"/>
<name>A0A975BRA6_9BACT</name>
<gene>
    <name evidence="1" type="ORF">dnm_062040</name>
</gene>
<organism evidence="1 2">
    <name type="scientific">Desulfonema magnum</name>
    <dbReference type="NCBI Taxonomy" id="45655"/>
    <lineage>
        <taxon>Bacteria</taxon>
        <taxon>Pseudomonadati</taxon>
        <taxon>Thermodesulfobacteriota</taxon>
        <taxon>Desulfobacteria</taxon>
        <taxon>Desulfobacterales</taxon>
        <taxon>Desulfococcaceae</taxon>
        <taxon>Desulfonema</taxon>
    </lineage>
</organism>
<keyword evidence="2" id="KW-1185">Reference proteome</keyword>
<dbReference type="Proteomes" id="UP000663722">
    <property type="component" value="Chromosome"/>
</dbReference>
<protein>
    <submittedName>
        <fullName evidence="1">Uncharacterized protein</fullName>
    </submittedName>
</protein>
<evidence type="ECO:0000313" key="2">
    <source>
        <dbReference type="Proteomes" id="UP000663722"/>
    </source>
</evidence>
<evidence type="ECO:0000313" key="1">
    <source>
        <dbReference type="EMBL" id="QTA90143.1"/>
    </source>
</evidence>